<dbReference type="Proteomes" id="UP000069902">
    <property type="component" value="Chromosome cPNK"/>
</dbReference>
<protein>
    <recommendedName>
        <fullName evidence="3">F-box domain-containing protein</fullName>
    </recommendedName>
</protein>
<reference evidence="2" key="1">
    <citation type="submission" date="2015-09" db="EMBL/GenBank/DDBJ databases">
        <authorList>
            <person name="Bertelli C."/>
        </authorList>
    </citation>
    <scope>NUCLEOTIDE SEQUENCE [LARGE SCALE GENOMIC DNA]</scope>
    <source>
        <strain evidence="2">KNic</strain>
    </source>
</reference>
<dbReference type="RefSeq" id="WP_059061445.1">
    <property type="nucleotide sequence ID" value="NZ_LN879502.1"/>
</dbReference>
<evidence type="ECO:0000313" key="1">
    <source>
        <dbReference type="EMBL" id="CUI17293.1"/>
    </source>
</evidence>
<proteinExistence type="predicted"/>
<dbReference type="AlphaFoldDB" id="A0A0U5JDV2"/>
<gene>
    <name evidence="1" type="ORF">PNK_1684</name>
</gene>
<dbReference type="InParanoid" id="A0A0U5JDV2"/>
<dbReference type="PATRIC" id="fig|389348.3.peg.1887"/>
<sequence>MISLERTDIFSFFGNSYEALTQELPIPLPREIFTICLSFLEKDLNNVKLSCRSFYVLAQNPHLPFYSWILTSQTIRQKELAKEKPLITYGMNGASVSPEYHVAVMRAYACNHLRKAEGYCIVEDKKALPKVEKRSFLKINLSFLKKKSKGEAQPIKIRQEQPLLVKEAFVEHLLLALDQGYSRARDFEEKAGVCEEVEKICVEGFVVHSGWIEENGEHYLSIFNQSLSMLLKQLNLTREDLLSTIRTKNLSKQF</sequence>
<accession>A0A0U5JDV2</accession>
<dbReference type="EMBL" id="LN879502">
    <property type="protein sequence ID" value="CUI17293.1"/>
    <property type="molecule type" value="Genomic_DNA"/>
</dbReference>
<organism evidence="1 2">
    <name type="scientific">Candidatus Protochlamydia naegleriophila</name>
    <dbReference type="NCBI Taxonomy" id="389348"/>
    <lineage>
        <taxon>Bacteria</taxon>
        <taxon>Pseudomonadati</taxon>
        <taxon>Chlamydiota</taxon>
        <taxon>Chlamydiia</taxon>
        <taxon>Parachlamydiales</taxon>
        <taxon>Parachlamydiaceae</taxon>
        <taxon>Candidatus Protochlamydia</taxon>
    </lineage>
</organism>
<dbReference type="KEGG" id="pnl:PNK_1684"/>
<keyword evidence="2" id="KW-1185">Reference proteome</keyword>
<evidence type="ECO:0008006" key="3">
    <source>
        <dbReference type="Google" id="ProtNLM"/>
    </source>
</evidence>
<evidence type="ECO:0000313" key="2">
    <source>
        <dbReference type="Proteomes" id="UP000069902"/>
    </source>
</evidence>
<name>A0A0U5JDV2_9BACT</name>